<reference evidence="1" key="1">
    <citation type="journal article" date="2012" name="PLoS ONE">
        <title>Gene sets for utilization of primary and secondary nutrition supplies in the distal gut of endangered iberian lynx.</title>
        <authorList>
            <person name="Alcaide M."/>
            <person name="Messina E."/>
            <person name="Richter M."/>
            <person name="Bargiela R."/>
            <person name="Peplies J."/>
            <person name="Huws S.A."/>
            <person name="Newbold C.J."/>
            <person name="Golyshin P.N."/>
            <person name="Simon M.A."/>
            <person name="Lopez G."/>
            <person name="Yakimov M.M."/>
            <person name="Ferrer M."/>
        </authorList>
    </citation>
    <scope>NUCLEOTIDE SEQUENCE</scope>
</reference>
<dbReference type="EMBL" id="AMCI01007198">
    <property type="protein sequence ID" value="EJW93022.1"/>
    <property type="molecule type" value="Genomic_DNA"/>
</dbReference>
<comment type="caution">
    <text evidence="1">The sequence shown here is derived from an EMBL/GenBank/DDBJ whole genome shotgun (WGS) entry which is preliminary data.</text>
</comment>
<gene>
    <name evidence="1" type="ORF">EVA_18852</name>
</gene>
<evidence type="ECO:0000313" key="1">
    <source>
        <dbReference type="EMBL" id="EJW93022.1"/>
    </source>
</evidence>
<protein>
    <submittedName>
        <fullName evidence="1">Uncharacterized protein</fullName>
    </submittedName>
</protein>
<proteinExistence type="predicted"/>
<accession>J9FTY4</accession>
<name>J9FTY4_9ZZZZ</name>
<organism evidence="1">
    <name type="scientific">gut metagenome</name>
    <dbReference type="NCBI Taxonomy" id="749906"/>
    <lineage>
        <taxon>unclassified sequences</taxon>
        <taxon>metagenomes</taxon>
        <taxon>organismal metagenomes</taxon>
    </lineage>
</organism>
<sequence length="68" mass="7809">MLAGQGVKPLALEFSPRHHVFVECILQLQHLLMDVVCHLYAELTDTAVQFFPVFLHLQAERLLHLFAL</sequence>
<dbReference type="AlphaFoldDB" id="J9FTY4"/>